<gene>
    <name evidence="1" type="ORF">HPB48_013150</name>
</gene>
<evidence type="ECO:0000313" key="2">
    <source>
        <dbReference type="Proteomes" id="UP000821853"/>
    </source>
</evidence>
<protein>
    <submittedName>
        <fullName evidence="1">Uncharacterized protein</fullName>
    </submittedName>
</protein>
<sequence length="113" mass="12717">MARARHRHRVSYGGLGPSKKKTFRLGTRSFHLACGKALLKSLPLANKVIKHTSFLALTYNSNEREVQSLRYLAGQVPEVVADVEMSSLIDEWHLFTCGDCEGPLNVEERVDVY</sequence>
<keyword evidence="2" id="KW-1185">Reference proteome</keyword>
<dbReference type="Proteomes" id="UP000821853">
    <property type="component" value="Chromosome 4"/>
</dbReference>
<reference evidence="1 2" key="1">
    <citation type="journal article" date="2020" name="Cell">
        <title>Large-Scale Comparative Analyses of Tick Genomes Elucidate Their Genetic Diversity and Vector Capacities.</title>
        <authorList>
            <consortium name="Tick Genome and Microbiome Consortium (TIGMIC)"/>
            <person name="Jia N."/>
            <person name="Wang J."/>
            <person name="Shi W."/>
            <person name="Du L."/>
            <person name="Sun Y."/>
            <person name="Zhan W."/>
            <person name="Jiang J.F."/>
            <person name="Wang Q."/>
            <person name="Zhang B."/>
            <person name="Ji P."/>
            <person name="Bell-Sakyi L."/>
            <person name="Cui X.M."/>
            <person name="Yuan T.T."/>
            <person name="Jiang B.G."/>
            <person name="Yang W.F."/>
            <person name="Lam T.T."/>
            <person name="Chang Q.C."/>
            <person name="Ding S.J."/>
            <person name="Wang X.J."/>
            <person name="Zhu J.G."/>
            <person name="Ruan X.D."/>
            <person name="Zhao L."/>
            <person name="Wei J.T."/>
            <person name="Ye R.Z."/>
            <person name="Que T.C."/>
            <person name="Du C.H."/>
            <person name="Zhou Y.H."/>
            <person name="Cheng J.X."/>
            <person name="Dai P.F."/>
            <person name="Guo W.B."/>
            <person name="Han X.H."/>
            <person name="Huang E.J."/>
            <person name="Li L.F."/>
            <person name="Wei W."/>
            <person name="Gao Y.C."/>
            <person name="Liu J.Z."/>
            <person name="Shao H.Z."/>
            <person name="Wang X."/>
            <person name="Wang C.C."/>
            <person name="Yang T.C."/>
            <person name="Huo Q.B."/>
            <person name="Li W."/>
            <person name="Chen H.Y."/>
            <person name="Chen S.E."/>
            <person name="Zhou L.G."/>
            <person name="Ni X.B."/>
            <person name="Tian J.H."/>
            <person name="Sheng Y."/>
            <person name="Liu T."/>
            <person name="Pan Y.S."/>
            <person name="Xia L.Y."/>
            <person name="Li J."/>
            <person name="Zhao F."/>
            <person name="Cao W.C."/>
        </authorList>
    </citation>
    <scope>NUCLEOTIDE SEQUENCE [LARGE SCALE GENOMIC DNA]</scope>
    <source>
        <strain evidence="1">HaeL-2018</strain>
    </source>
</reference>
<dbReference type="EMBL" id="JABSTR010000006">
    <property type="protein sequence ID" value="KAH9374346.1"/>
    <property type="molecule type" value="Genomic_DNA"/>
</dbReference>
<evidence type="ECO:0000313" key="1">
    <source>
        <dbReference type="EMBL" id="KAH9374346.1"/>
    </source>
</evidence>
<proteinExistence type="predicted"/>
<name>A0A9J6GG64_HAELO</name>
<dbReference type="AlphaFoldDB" id="A0A9J6GG64"/>
<dbReference type="VEuPathDB" id="VectorBase:HLOH_061476"/>
<accession>A0A9J6GG64</accession>
<organism evidence="1 2">
    <name type="scientific">Haemaphysalis longicornis</name>
    <name type="common">Bush tick</name>
    <dbReference type="NCBI Taxonomy" id="44386"/>
    <lineage>
        <taxon>Eukaryota</taxon>
        <taxon>Metazoa</taxon>
        <taxon>Ecdysozoa</taxon>
        <taxon>Arthropoda</taxon>
        <taxon>Chelicerata</taxon>
        <taxon>Arachnida</taxon>
        <taxon>Acari</taxon>
        <taxon>Parasitiformes</taxon>
        <taxon>Ixodida</taxon>
        <taxon>Ixodoidea</taxon>
        <taxon>Ixodidae</taxon>
        <taxon>Haemaphysalinae</taxon>
        <taxon>Haemaphysalis</taxon>
    </lineage>
</organism>
<comment type="caution">
    <text evidence="1">The sequence shown here is derived from an EMBL/GenBank/DDBJ whole genome shotgun (WGS) entry which is preliminary data.</text>
</comment>